<dbReference type="OrthoDB" id="5389892at2759"/>
<dbReference type="GO" id="GO:0005737">
    <property type="term" value="C:cytoplasm"/>
    <property type="evidence" value="ECO:0007669"/>
    <property type="project" value="TreeGrafter"/>
</dbReference>
<dbReference type="KEGG" id="smp:10810477"/>
<feature type="compositionally biased region" description="Low complexity" evidence="1">
    <location>
        <begin position="97"/>
        <end position="110"/>
    </location>
</feature>
<feature type="region of interest" description="Disordered" evidence="1">
    <location>
        <begin position="45"/>
        <end position="143"/>
    </location>
</feature>
<gene>
    <name evidence="2" type="ORF">SMAC_04968</name>
</gene>
<sequence length="530" mass="59050">MAAAHLSTQRHPRLEPSGMDDGTYDDDDQVYDKQWASKYILGPLYEPEPSEESATRVQGLPVTSPPCASPTRPTFGTHRRRSSLAPTAEHSEELPLLRRILSRSNSLSTKPKPPPSQPKYPPVTELERKKSLHTASPPTTRWNQGTLLTRSYSVASSRPTINESNKLLIEKGWGVRRAVSLAEHHPKDHSHRFAETLTQKLETLIQREDQDTMAREGEYQTGRPRRSSSLRERYPGDMSHRPLAMLERDHRAADRAPNLHNPRHQQPIDIIDTLDLTGAGRGVTTYHHEGPYDATMASRNRNKKYSPVEAVKDTNMEALKATPREYVQDSLVKHVPLQGTAVVPPGMPDFAGRTLNYQEGTDMMREGAAGGGQYKRWEGYQYHPDDLKGKGEPSYTIEKQLKDHKTASRRTRGYSHGDYYTSSKKEGEGASMIEMQPRSSHHLEVPGSSSSGLMGDQKDGNARVRQRSVSNAAATGYGGQNQNNDYYEIGGGESSSAGGGGVRRSNTTGKNIAQSLKRRLGSIRRKREEV</sequence>
<evidence type="ECO:0000313" key="3">
    <source>
        <dbReference type="Proteomes" id="UP000001881"/>
    </source>
</evidence>
<dbReference type="Pfam" id="PF08316">
    <property type="entry name" value="Pal1"/>
    <property type="match status" value="1"/>
</dbReference>
<proteinExistence type="predicted"/>
<feature type="compositionally biased region" description="Basic residues" evidence="1">
    <location>
        <begin position="516"/>
        <end position="530"/>
    </location>
</feature>
<dbReference type="PANTHER" id="PTHR28307:SF1">
    <property type="entry name" value="PAL1 CELL MORPHOLOGY PROTEIN"/>
    <property type="match status" value="1"/>
</dbReference>
<dbReference type="PANTHER" id="PTHR28307">
    <property type="entry name" value="PROTEIN PAL1"/>
    <property type="match status" value="1"/>
</dbReference>
<dbReference type="OMA" id="ASMIEMQ"/>
<feature type="region of interest" description="Disordered" evidence="1">
    <location>
        <begin position="1"/>
        <end position="30"/>
    </location>
</feature>
<dbReference type="GeneID" id="10810477"/>
<feature type="compositionally biased region" description="Gly residues" evidence="1">
    <location>
        <begin position="489"/>
        <end position="502"/>
    </location>
</feature>
<name>F7VUL3_SORMK</name>
<evidence type="ECO:0000313" key="2">
    <source>
        <dbReference type="EMBL" id="CCC09209.1"/>
    </source>
</evidence>
<organism evidence="2 3">
    <name type="scientific">Sordaria macrospora (strain ATCC MYA-333 / DSM 997 / K(L3346) / K-hell)</name>
    <dbReference type="NCBI Taxonomy" id="771870"/>
    <lineage>
        <taxon>Eukaryota</taxon>
        <taxon>Fungi</taxon>
        <taxon>Dikarya</taxon>
        <taxon>Ascomycota</taxon>
        <taxon>Pezizomycotina</taxon>
        <taxon>Sordariomycetes</taxon>
        <taxon>Sordariomycetidae</taxon>
        <taxon>Sordariales</taxon>
        <taxon>Sordariaceae</taxon>
        <taxon>Sordaria</taxon>
    </lineage>
</organism>
<feature type="compositionally biased region" description="Polar residues" evidence="1">
    <location>
        <begin position="504"/>
        <end position="514"/>
    </location>
</feature>
<dbReference type="EMBL" id="CABT02000008">
    <property type="protein sequence ID" value="CCC09209.1"/>
    <property type="molecule type" value="Genomic_DNA"/>
</dbReference>
<keyword evidence="3" id="KW-1185">Reference proteome</keyword>
<dbReference type="HOGENOM" id="CLU_037771_1_0_1"/>
<feature type="compositionally biased region" description="Basic and acidic residues" evidence="1">
    <location>
        <begin position="205"/>
        <end position="218"/>
    </location>
</feature>
<dbReference type="InterPro" id="IPR013226">
    <property type="entry name" value="Pal1"/>
</dbReference>
<evidence type="ECO:0000256" key="1">
    <source>
        <dbReference type="SAM" id="MobiDB-lite"/>
    </source>
</evidence>
<dbReference type="Proteomes" id="UP000001881">
    <property type="component" value="Unassembled WGS sequence"/>
</dbReference>
<accession>F7VUL3</accession>
<dbReference type="InParanoid" id="F7VUL3"/>
<dbReference type="VEuPathDB" id="FungiDB:SMAC_04968"/>
<dbReference type="AlphaFoldDB" id="F7VUL3"/>
<feature type="compositionally biased region" description="Pro residues" evidence="1">
    <location>
        <begin position="111"/>
        <end position="121"/>
    </location>
</feature>
<protein>
    <submittedName>
        <fullName evidence="2">WGS project CABT00000000 data, contig 2.8</fullName>
    </submittedName>
</protein>
<feature type="region of interest" description="Disordered" evidence="1">
    <location>
        <begin position="401"/>
        <end position="530"/>
    </location>
</feature>
<feature type="compositionally biased region" description="Polar residues" evidence="1">
    <location>
        <begin position="133"/>
        <end position="143"/>
    </location>
</feature>
<feature type="region of interest" description="Disordered" evidence="1">
    <location>
        <begin position="205"/>
        <end position="237"/>
    </location>
</feature>
<dbReference type="eggNOG" id="ENOG502RB1B">
    <property type="taxonomic scope" value="Eukaryota"/>
</dbReference>
<reference evidence="2 3" key="1">
    <citation type="journal article" date="2010" name="PLoS Genet.">
        <title>De novo assembly of a 40 Mb eukaryotic genome from short sequence reads: Sordaria macrospora, a model organism for fungal morphogenesis.</title>
        <authorList>
            <person name="Nowrousian M."/>
            <person name="Stajich J."/>
            <person name="Chu M."/>
            <person name="Engh I."/>
            <person name="Espagne E."/>
            <person name="Halliday K."/>
            <person name="Kamerewerd J."/>
            <person name="Kempken F."/>
            <person name="Knab B."/>
            <person name="Kuo H.C."/>
            <person name="Osiewacz H.D."/>
            <person name="Poeggeler S."/>
            <person name="Read N."/>
            <person name="Seiler S."/>
            <person name="Smith K."/>
            <person name="Zickler D."/>
            <person name="Kueck U."/>
            <person name="Freitag M."/>
        </authorList>
    </citation>
    <scope>NUCLEOTIDE SEQUENCE [LARGE SCALE GENOMIC DNA]</scope>
    <source>
        <strain evidence="3">ATCC MYA-333 / DSM 997 / K(L3346) / K-hell</strain>
        <tissue evidence="2">Mycelium</tissue>
    </source>
</reference>
<comment type="caution">
    <text evidence="2">The sequence shown here is derived from an EMBL/GenBank/DDBJ whole genome shotgun (WGS) entry which is preliminary data.</text>
</comment>